<feature type="transmembrane region" description="Helical" evidence="9">
    <location>
        <begin position="56"/>
        <end position="73"/>
    </location>
</feature>
<evidence type="ECO:0000256" key="5">
    <source>
        <dbReference type="ARBA" id="ARBA00022692"/>
    </source>
</evidence>
<keyword evidence="8 9" id="KW-0472">Membrane</keyword>
<keyword evidence="6" id="KW-0378">Hydrolase</keyword>
<evidence type="ECO:0000313" key="10">
    <source>
        <dbReference type="EMBL" id="JAT78930.1"/>
    </source>
</evidence>
<accession>A0A1D2AIB7</accession>
<dbReference type="AlphaFoldDB" id="A0A1D2AIB7"/>
<protein>
    <recommendedName>
        <fullName evidence="4">rhomboid protease</fullName>
        <ecNumber evidence="4">3.4.21.105</ecNumber>
    </recommendedName>
</protein>
<dbReference type="EMBL" id="GETE01000779">
    <property type="protein sequence ID" value="JAT78930.1"/>
    <property type="molecule type" value="Transcribed_RNA"/>
</dbReference>
<dbReference type="InterPro" id="IPR035952">
    <property type="entry name" value="Rhomboid-like_sf"/>
</dbReference>
<keyword evidence="7 9" id="KW-1133">Transmembrane helix</keyword>
<evidence type="ECO:0000256" key="8">
    <source>
        <dbReference type="ARBA" id="ARBA00023136"/>
    </source>
</evidence>
<evidence type="ECO:0000256" key="7">
    <source>
        <dbReference type="ARBA" id="ARBA00022989"/>
    </source>
</evidence>
<keyword evidence="5 9" id="KW-0812">Transmembrane</keyword>
<evidence type="ECO:0000256" key="1">
    <source>
        <dbReference type="ARBA" id="ARBA00000156"/>
    </source>
</evidence>
<reference evidence="10" key="1">
    <citation type="submission" date="2016-07" db="EMBL/GenBank/DDBJ databases">
        <title>Salivary Glands transcriptome analysis on engorged females of Ornithodoros brasiliensis (Acari:Argasidae).</title>
        <authorList>
            <person name="Simons S.M."/>
            <person name="Carvalho E."/>
            <person name="Junqueira-de-Azevedo I."/>
            <person name="Ho P.L."/>
            <person name="Giovanni D."/>
            <person name="Mendonca R."/>
            <person name="Onofrio V."/>
            <person name="Landulfo G."/>
            <person name="Ramirez D."/>
            <person name="Barros-Battesti D."/>
        </authorList>
    </citation>
    <scope>NUCLEOTIDE SEQUENCE</scope>
    <source>
        <strain evidence="10">Female</strain>
        <tissue evidence="10">Salivary gland</tissue>
    </source>
</reference>
<dbReference type="Gene3D" id="1.20.1540.10">
    <property type="entry name" value="Rhomboid-like"/>
    <property type="match status" value="1"/>
</dbReference>
<comment type="catalytic activity">
    <reaction evidence="1">
        <text>Cleaves type-1 transmembrane domains using a catalytic dyad composed of serine and histidine that are contributed by different transmembrane domains.</text>
        <dbReference type="EC" id="3.4.21.105"/>
    </reaction>
</comment>
<comment type="subcellular location">
    <subcellularLocation>
        <location evidence="2">Membrane</location>
        <topology evidence="2">Multi-pass membrane protein</topology>
    </subcellularLocation>
</comment>
<dbReference type="PANTHER" id="PTHR43731:SF14">
    <property type="entry name" value="PRESENILIN-ASSOCIATED RHOMBOID-LIKE PROTEIN, MITOCHONDRIAL"/>
    <property type="match status" value="1"/>
</dbReference>
<organism evidence="10">
    <name type="scientific">Ornithodoros brasiliensis</name>
    <name type="common">Mouro tick</name>
    <dbReference type="NCBI Taxonomy" id="888526"/>
    <lineage>
        <taxon>Eukaryota</taxon>
        <taxon>Metazoa</taxon>
        <taxon>Ecdysozoa</taxon>
        <taxon>Arthropoda</taxon>
        <taxon>Chelicerata</taxon>
        <taxon>Arachnida</taxon>
        <taxon>Acari</taxon>
        <taxon>Parasitiformes</taxon>
        <taxon>Ixodida</taxon>
        <taxon>Ixodoidea</taxon>
        <taxon>Argasidae</taxon>
        <taxon>Ornithodorinae</taxon>
        <taxon>Ornithodoros</taxon>
    </lineage>
</organism>
<sequence>VSFVGAVIWQYEGMRRDAQAFLESRRLRTSFPEVKYGELRRQINTWWNRLGEGHRMAYSIIAVNVAVFLLWRVPRLQPIMMRYFSSHPASKSVCLPMLLSTFSHYSLFHLCANMIVLNSFAPGAVALLGKDSSWQCILVQVWCLRSLATCTGNQWKRCNVTRSVWRNLECHCSYVHPIPGRSIGNHISALLHLLCRNGFESCPSIGHSRARFWLAAARPRGSSRGVTVWHRLYHIWT</sequence>
<evidence type="ECO:0000256" key="9">
    <source>
        <dbReference type="SAM" id="Phobius"/>
    </source>
</evidence>
<evidence type="ECO:0000256" key="4">
    <source>
        <dbReference type="ARBA" id="ARBA00013039"/>
    </source>
</evidence>
<evidence type="ECO:0000256" key="2">
    <source>
        <dbReference type="ARBA" id="ARBA00004141"/>
    </source>
</evidence>
<comment type="similarity">
    <text evidence="3">Belongs to the peptidase S54 family.</text>
</comment>
<evidence type="ECO:0000256" key="3">
    <source>
        <dbReference type="ARBA" id="ARBA00009045"/>
    </source>
</evidence>
<name>A0A1D2AIB7_ORNBR</name>
<dbReference type="SUPFAM" id="SSF144091">
    <property type="entry name" value="Rhomboid-like"/>
    <property type="match status" value="1"/>
</dbReference>
<feature type="non-terminal residue" evidence="10">
    <location>
        <position position="1"/>
    </location>
</feature>
<dbReference type="GO" id="GO:0006465">
    <property type="term" value="P:signal peptide processing"/>
    <property type="evidence" value="ECO:0007669"/>
    <property type="project" value="TreeGrafter"/>
</dbReference>
<dbReference type="EC" id="3.4.21.105" evidence="4"/>
<dbReference type="InterPro" id="IPR050925">
    <property type="entry name" value="Rhomboid_protease_S54"/>
</dbReference>
<proteinExistence type="inferred from homology"/>
<dbReference type="GO" id="GO:0004252">
    <property type="term" value="F:serine-type endopeptidase activity"/>
    <property type="evidence" value="ECO:0007669"/>
    <property type="project" value="TreeGrafter"/>
</dbReference>
<feature type="non-terminal residue" evidence="10">
    <location>
        <position position="237"/>
    </location>
</feature>
<evidence type="ECO:0000256" key="6">
    <source>
        <dbReference type="ARBA" id="ARBA00022801"/>
    </source>
</evidence>
<dbReference type="GO" id="GO:0016020">
    <property type="term" value="C:membrane"/>
    <property type="evidence" value="ECO:0007669"/>
    <property type="project" value="UniProtKB-SubCell"/>
</dbReference>
<dbReference type="PANTHER" id="PTHR43731">
    <property type="entry name" value="RHOMBOID PROTEASE"/>
    <property type="match status" value="1"/>
</dbReference>